<dbReference type="OrthoDB" id="10454521at2759"/>
<gene>
    <name evidence="1" type="ORF">I7I51_00240</name>
</gene>
<proteinExistence type="predicted"/>
<protein>
    <submittedName>
        <fullName evidence="1">Uncharacterized protein</fullName>
    </submittedName>
</protein>
<dbReference type="EMBL" id="CP069114">
    <property type="protein sequence ID" value="QSS63183.1"/>
    <property type="molecule type" value="Genomic_DNA"/>
</dbReference>
<accession>A0A8A1MES2</accession>
<evidence type="ECO:0000313" key="1">
    <source>
        <dbReference type="EMBL" id="QSS63183.1"/>
    </source>
</evidence>
<dbReference type="Proteomes" id="UP000663671">
    <property type="component" value="Chromosome 1"/>
</dbReference>
<dbReference type="VEuPathDB" id="FungiDB:I7I51_00240"/>
<sequence length="108" mass="11720">MSRLKPVDRGCGPMVVLDQQAQVGWASCLMSDGRDIGCHKPCRSSALWRPNLQAWVRLKRSRPPTIGDFVNPNQGGFEESAANYCMALVKFSNIDGYASSATVTGGTE</sequence>
<dbReference type="AlphaFoldDB" id="A0A8A1MES2"/>
<evidence type="ECO:0000313" key="2">
    <source>
        <dbReference type="Proteomes" id="UP000663671"/>
    </source>
</evidence>
<organism evidence="1 2">
    <name type="scientific">Ajellomyces capsulatus</name>
    <name type="common">Darling's disease fungus</name>
    <name type="synonym">Histoplasma capsulatum</name>
    <dbReference type="NCBI Taxonomy" id="5037"/>
    <lineage>
        <taxon>Eukaryota</taxon>
        <taxon>Fungi</taxon>
        <taxon>Dikarya</taxon>
        <taxon>Ascomycota</taxon>
        <taxon>Pezizomycotina</taxon>
        <taxon>Eurotiomycetes</taxon>
        <taxon>Eurotiomycetidae</taxon>
        <taxon>Onygenales</taxon>
        <taxon>Ajellomycetaceae</taxon>
        <taxon>Histoplasma</taxon>
    </lineage>
</organism>
<reference evidence="1" key="1">
    <citation type="submission" date="2021-01" db="EMBL/GenBank/DDBJ databases">
        <title>Chromosome-level genome assembly of a human fungal pathogen reveals clustering of transcriptionally co-regulated genes.</title>
        <authorList>
            <person name="Voorhies M."/>
            <person name="Cohen S."/>
            <person name="Shea T.P."/>
            <person name="Petrus S."/>
            <person name="Munoz J.F."/>
            <person name="Poplawski S."/>
            <person name="Goldman W.E."/>
            <person name="Michael T."/>
            <person name="Cuomo C.A."/>
            <person name="Sil A."/>
            <person name="Beyhan S."/>
        </authorList>
    </citation>
    <scope>NUCLEOTIDE SEQUENCE</scope>
    <source>
        <strain evidence="1">WU24</strain>
    </source>
</reference>
<name>A0A8A1MES2_AJECA</name>